<protein>
    <recommendedName>
        <fullName evidence="5 11">Transaldolase</fullName>
        <ecNumber evidence="5 11">2.2.1.2</ecNumber>
    </recommendedName>
</protein>
<dbReference type="InterPro" id="IPR001585">
    <property type="entry name" value="TAL/FSA"/>
</dbReference>
<evidence type="ECO:0000256" key="12">
    <source>
        <dbReference type="RuleBase" id="RU000612"/>
    </source>
</evidence>
<proteinExistence type="inferred from homology"/>
<reference evidence="13 14" key="1">
    <citation type="submission" date="2020-01" db="EMBL/GenBank/DDBJ databases">
        <title>Genome sequencing of strain KACC 21507.</title>
        <authorList>
            <person name="Heo J."/>
            <person name="Kim S.-J."/>
            <person name="Kim J.-S."/>
            <person name="Hong S.-B."/>
            <person name="Kwon S.-W."/>
        </authorList>
    </citation>
    <scope>NUCLEOTIDE SEQUENCE [LARGE SCALE GENOMIC DNA]</scope>
    <source>
        <strain evidence="13 14">KACC 21507</strain>
    </source>
</reference>
<evidence type="ECO:0000313" key="14">
    <source>
        <dbReference type="Proteomes" id="UP000463975"/>
    </source>
</evidence>
<dbReference type="Proteomes" id="UP000463975">
    <property type="component" value="Chromosome"/>
</dbReference>
<dbReference type="CDD" id="cd05015">
    <property type="entry name" value="SIS_PGI_1"/>
    <property type="match status" value="1"/>
</dbReference>
<dbReference type="SUPFAM" id="SSF53697">
    <property type="entry name" value="SIS domain"/>
    <property type="match status" value="1"/>
</dbReference>
<evidence type="ECO:0000256" key="3">
    <source>
        <dbReference type="ARBA" id="ARBA00004857"/>
    </source>
</evidence>
<keyword evidence="6 11" id="KW-0963">Cytoplasm</keyword>
<dbReference type="EMBL" id="CP047652">
    <property type="protein sequence ID" value="QHI95258.1"/>
    <property type="molecule type" value="Genomic_DNA"/>
</dbReference>
<dbReference type="Gene3D" id="3.20.20.70">
    <property type="entry name" value="Aldolase class I"/>
    <property type="match status" value="1"/>
</dbReference>
<evidence type="ECO:0000256" key="7">
    <source>
        <dbReference type="ARBA" id="ARBA00022679"/>
    </source>
</evidence>
<dbReference type="SUPFAM" id="SSF51569">
    <property type="entry name" value="Aldolase"/>
    <property type="match status" value="1"/>
</dbReference>
<keyword evidence="7 11" id="KW-0808">Transferase</keyword>
<dbReference type="EC" id="2.2.1.2" evidence="5 11"/>
<dbReference type="PANTHER" id="PTHR10683:SF31">
    <property type="entry name" value="TRANSALDOLASE"/>
    <property type="match status" value="1"/>
</dbReference>
<dbReference type="GO" id="GO:0006098">
    <property type="term" value="P:pentose-phosphate shunt"/>
    <property type="evidence" value="ECO:0007669"/>
    <property type="project" value="UniProtKB-UniRule"/>
</dbReference>
<dbReference type="GO" id="GO:0006096">
    <property type="term" value="P:glycolytic process"/>
    <property type="evidence" value="ECO:0007669"/>
    <property type="project" value="UniProtKB-UniPathway"/>
</dbReference>
<dbReference type="InterPro" id="IPR001672">
    <property type="entry name" value="G6P_Isomerase"/>
</dbReference>
<accession>A0A6P1NCK1</accession>
<dbReference type="PROSITE" id="PS51463">
    <property type="entry name" value="P_GLUCOSE_ISOMERASE_3"/>
    <property type="match status" value="1"/>
</dbReference>
<evidence type="ECO:0000256" key="1">
    <source>
        <dbReference type="ARBA" id="ARBA00003518"/>
    </source>
</evidence>
<dbReference type="InterPro" id="IPR046348">
    <property type="entry name" value="SIS_dom_sf"/>
</dbReference>
<name>A0A6P1NCK1_9PROT</name>
<comment type="similarity">
    <text evidence="4 11">Belongs to the transaldolase family. Type 2 subfamily.</text>
</comment>
<comment type="pathway">
    <text evidence="3 11">Carbohydrate degradation; pentose phosphate pathway; D-glyceraldehyde 3-phosphate and beta-D-fructose 6-phosphate from D-ribose 5-phosphate and D-xylulose 5-phosphate (non-oxidative stage): step 2/3.</text>
</comment>
<evidence type="ECO:0000256" key="8">
    <source>
        <dbReference type="ARBA" id="ARBA00023126"/>
    </source>
</evidence>
<comment type="function">
    <text evidence="1 11">Transaldolase is important for the balance of metabolites in the pentose-phosphate pathway.</text>
</comment>
<feature type="active site" description="Schiff-base intermediate with substrate" evidence="11">
    <location>
        <position position="146"/>
    </location>
</feature>
<comment type="pathway">
    <text evidence="12">Carbohydrate degradation; glycolysis; D-glyceraldehyde 3-phosphate and glycerone phosphate from D-glucose: step 2/4.</text>
</comment>
<dbReference type="InterPro" id="IPR035476">
    <property type="entry name" value="SIS_PGI_1"/>
</dbReference>
<keyword evidence="12" id="KW-0324">Glycolysis</keyword>
<dbReference type="HAMAP" id="MF_00493">
    <property type="entry name" value="Transaldolase_2"/>
    <property type="match status" value="1"/>
</dbReference>
<dbReference type="Gene3D" id="3.40.50.10490">
    <property type="entry name" value="Glucose-6-phosphate isomerase like protein, domain 1"/>
    <property type="match status" value="3"/>
</dbReference>
<dbReference type="PROSITE" id="PS01054">
    <property type="entry name" value="TRANSALDOLASE_1"/>
    <property type="match status" value="1"/>
</dbReference>
<dbReference type="Pfam" id="PF00923">
    <property type="entry name" value="TAL_FSA"/>
    <property type="match status" value="1"/>
</dbReference>
<dbReference type="AlphaFoldDB" id="A0A6P1NCK1"/>
<dbReference type="NCBIfam" id="TIGR00876">
    <property type="entry name" value="tal_mycobact"/>
    <property type="match status" value="1"/>
</dbReference>
<dbReference type="GO" id="GO:0005737">
    <property type="term" value="C:cytoplasm"/>
    <property type="evidence" value="ECO:0007669"/>
    <property type="project" value="UniProtKB-SubCell"/>
</dbReference>
<evidence type="ECO:0000256" key="4">
    <source>
        <dbReference type="ARBA" id="ARBA00008426"/>
    </source>
</evidence>
<dbReference type="InterPro" id="IPR018225">
    <property type="entry name" value="Transaldolase_AS"/>
</dbReference>
<gene>
    <name evidence="11" type="primary">tal</name>
    <name evidence="13" type="ORF">GT348_02285</name>
</gene>
<keyword evidence="12" id="KW-0312">Gluconeogenesis</keyword>
<comment type="subcellular location">
    <subcellularLocation>
        <location evidence="2 11">Cytoplasm</location>
    </subcellularLocation>
</comment>
<evidence type="ECO:0000256" key="5">
    <source>
        <dbReference type="ARBA" id="ARBA00013151"/>
    </source>
</evidence>
<dbReference type="UniPathway" id="UPA00109">
    <property type="reaction ID" value="UER00181"/>
</dbReference>
<evidence type="ECO:0000256" key="9">
    <source>
        <dbReference type="ARBA" id="ARBA00023270"/>
    </source>
</evidence>
<keyword evidence="8 11" id="KW-0570">Pentose shunt</keyword>
<dbReference type="RefSeq" id="WP_160618336.1">
    <property type="nucleotide sequence ID" value="NZ_CP047652.1"/>
</dbReference>
<dbReference type="GO" id="GO:0097367">
    <property type="term" value="F:carbohydrate derivative binding"/>
    <property type="evidence" value="ECO:0007669"/>
    <property type="project" value="InterPro"/>
</dbReference>
<dbReference type="KEGG" id="bomb:GT348_02285"/>
<evidence type="ECO:0000256" key="10">
    <source>
        <dbReference type="ARBA" id="ARBA00048810"/>
    </source>
</evidence>
<keyword evidence="12 13" id="KW-0413">Isomerase</keyword>
<keyword evidence="14" id="KW-1185">Reference proteome</keyword>
<dbReference type="PANTHER" id="PTHR10683">
    <property type="entry name" value="TRANSALDOLASE"/>
    <property type="match status" value="1"/>
</dbReference>
<dbReference type="InterPro" id="IPR004732">
    <property type="entry name" value="Transaldolase_2"/>
</dbReference>
<dbReference type="GO" id="GO:0006094">
    <property type="term" value="P:gluconeogenesis"/>
    <property type="evidence" value="ECO:0007669"/>
    <property type="project" value="UniProtKB-KW"/>
</dbReference>
<dbReference type="InterPro" id="IPR013785">
    <property type="entry name" value="Aldolase_TIM"/>
</dbReference>
<dbReference type="NCBIfam" id="NF002881">
    <property type="entry name" value="PRK03343.1"/>
    <property type="match status" value="1"/>
</dbReference>
<dbReference type="CDD" id="cd00955">
    <property type="entry name" value="Transaldolase_like"/>
    <property type="match status" value="1"/>
</dbReference>
<dbReference type="UniPathway" id="UPA00115">
    <property type="reaction ID" value="UER00414"/>
</dbReference>
<dbReference type="GO" id="GO:0004801">
    <property type="term" value="F:transaldolase activity"/>
    <property type="evidence" value="ECO:0007669"/>
    <property type="project" value="UniProtKB-UniRule"/>
</dbReference>
<evidence type="ECO:0000256" key="6">
    <source>
        <dbReference type="ARBA" id="ARBA00022490"/>
    </source>
</evidence>
<comment type="similarity">
    <text evidence="12">Belongs to the GPI family.</text>
</comment>
<keyword evidence="9 11" id="KW-0704">Schiff base</keyword>
<dbReference type="GO" id="GO:0004347">
    <property type="term" value="F:glucose-6-phosphate isomerase activity"/>
    <property type="evidence" value="ECO:0007669"/>
    <property type="project" value="UniProtKB-EC"/>
</dbReference>
<evidence type="ECO:0000313" key="13">
    <source>
        <dbReference type="EMBL" id="QHI95258.1"/>
    </source>
</evidence>
<evidence type="ECO:0000256" key="11">
    <source>
        <dbReference type="HAMAP-Rule" id="MF_00493"/>
    </source>
</evidence>
<evidence type="ECO:0000256" key="2">
    <source>
        <dbReference type="ARBA" id="ARBA00004496"/>
    </source>
</evidence>
<sequence length="950" mass="102784">MTKNNEGNSLKRLAEHGQSPWFDFIRRDFTANGSLKKMVEEDGLMGVTSNPAIFEKAIGHGAEYESEVRSLLAKHNLSAGELYEHIAIEDIRDACAVLKPVFDKTKKRDGYVSLEVSPYIAYDQAATIADARRLWKEVNRENLMIKIPATAEGTRAVKDAIADGINVNVTLLFSLNAYKAVLESYIQGLEARVQKGQSIDHLASVASFFVSRIDSKIDAEIDRRIAENAPEAAELKKLRGKVAIANAKLAYQHYLEVSKSARWKALEAKGAQPQRLLWASTGTKDKAYSDVLYVEELIGADTVNTIPPATFDAFRDHGKLRGSLLEDIEGARKVLAEAERLNLNLQKVTETLVIEGCASFCVAFDALLGAVEARREAVLSDRLAELSLSLPDELSPAVVAAEKKWSEGGGVRRIWAHDASVWTNGPESKWLGWLNAPQDGLAQCDAYEKFAKEVKSRGYSDILLLGMGGSSLGPEVLEKTFGRVSGAAQLHVLDSTDPQQIAHFAKQVDLKKTLFIVSSKSGSTLEPNILFAYFWEQAKAALGQDPGEHFVAVTDPGSAFEKKAKDHKFGHIFHGNPEIGGRYSVLSAFGLVPAAAAGYDVRAFLESVMLMVSSCDGSVPPAMNPGARLGLALGVAAKTFGRDKVTLCASEGVKALGAWAEQLIAESTGKIGTGLIPIDGETLGEPSVYGNDRVFVEVRLGNEPSNSRLKALRDAGHPVLSLQLHTKEQIGQAFFVLEFAIAVAGSVLGIDPFDQPDVEFSKVETRKLTEAYEKTGHLPQEAPFATDGTLEFYADDKNAQALGKGDAVSILKAHFGRVKKSDYIGLLAYIEQNASHIGWEQDLRLALRDALHVATAAQFGPRFLHSTGQAYKGGPDSGVFLQITADDAADLKVPGASYSFGVVKAAQARGDFDVLASRGRRALRVHVKGSLEDGLKRLTAAVKDALKGIK</sequence>
<dbReference type="PRINTS" id="PR00662">
    <property type="entry name" value="G6PISOMERASE"/>
</dbReference>
<comment type="catalytic activity">
    <reaction evidence="12">
        <text>alpha-D-glucose 6-phosphate = beta-D-fructose 6-phosphate</text>
        <dbReference type="Rhea" id="RHEA:11816"/>
        <dbReference type="ChEBI" id="CHEBI:57634"/>
        <dbReference type="ChEBI" id="CHEBI:58225"/>
        <dbReference type="EC" id="5.3.1.9"/>
    </reaction>
</comment>
<dbReference type="NCBIfam" id="NF007080">
    <property type="entry name" value="PRK09533.1"/>
    <property type="match status" value="1"/>
</dbReference>
<comment type="catalytic activity">
    <reaction evidence="10 11">
        <text>D-sedoheptulose 7-phosphate + D-glyceraldehyde 3-phosphate = D-erythrose 4-phosphate + beta-D-fructose 6-phosphate</text>
        <dbReference type="Rhea" id="RHEA:17053"/>
        <dbReference type="ChEBI" id="CHEBI:16897"/>
        <dbReference type="ChEBI" id="CHEBI:57483"/>
        <dbReference type="ChEBI" id="CHEBI:57634"/>
        <dbReference type="ChEBI" id="CHEBI:59776"/>
        <dbReference type="EC" id="2.2.1.2"/>
    </reaction>
</comment>
<dbReference type="Pfam" id="PF00342">
    <property type="entry name" value="PGI"/>
    <property type="match status" value="1"/>
</dbReference>
<organism evidence="13 14">
    <name type="scientific">Aristophania vespae</name>
    <dbReference type="NCBI Taxonomy" id="2697033"/>
    <lineage>
        <taxon>Bacteria</taxon>
        <taxon>Pseudomonadati</taxon>
        <taxon>Pseudomonadota</taxon>
        <taxon>Alphaproteobacteria</taxon>
        <taxon>Acetobacterales</taxon>
        <taxon>Acetobacteraceae</taxon>
        <taxon>Aristophania</taxon>
    </lineage>
</organism>